<gene>
    <name evidence="4" type="ORF">HJG44_18800</name>
</gene>
<dbReference type="GO" id="GO:0016747">
    <property type="term" value="F:acyltransferase activity, transferring groups other than amino-acyl groups"/>
    <property type="evidence" value="ECO:0007669"/>
    <property type="project" value="InterPro"/>
</dbReference>
<evidence type="ECO:0000256" key="1">
    <source>
        <dbReference type="ARBA" id="ARBA00022679"/>
    </source>
</evidence>
<dbReference type="PROSITE" id="PS51186">
    <property type="entry name" value="GNAT"/>
    <property type="match status" value="1"/>
</dbReference>
<dbReference type="PANTHER" id="PTHR43420:SF44">
    <property type="entry name" value="ACETYLTRANSFERASE YPEA"/>
    <property type="match status" value="1"/>
</dbReference>
<dbReference type="Gene3D" id="3.40.630.30">
    <property type="match status" value="1"/>
</dbReference>
<accession>A0A849IEC3</accession>
<evidence type="ECO:0000259" key="3">
    <source>
        <dbReference type="PROSITE" id="PS51186"/>
    </source>
</evidence>
<dbReference type="Pfam" id="PF00583">
    <property type="entry name" value="Acetyltransf_1"/>
    <property type="match status" value="1"/>
</dbReference>
<dbReference type="PANTHER" id="PTHR43420">
    <property type="entry name" value="ACETYLTRANSFERASE"/>
    <property type="match status" value="1"/>
</dbReference>
<dbReference type="RefSeq" id="WP_171219844.1">
    <property type="nucleotide sequence ID" value="NZ_JABEPP010000005.1"/>
</dbReference>
<sequence length="171" mass="18792">MSLLDRFGLARSTARVGPLGPRHALRLAEIHAAAFARPWTAEEFDGFLLDRSVRIDGLFLGRDPQPAGFVLSRMTLDEAEILSVALARWARGRGEARRLLLHHLQALAHAGVRDVHLEVEEGNDPALALYRRLGFVQTGHRPGYYARPDGTRASALSMTLRLAPEEAGSVP</sequence>
<proteinExistence type="predicted"/>
<feature type="domain" description="N-acetyltransferase" evidence="3">
    <location>
        <begin position="14"/>
        <end position="163"/>
    </location>
</feature>
<dbReference type="InterPro" id="IPR000182">
    <property type="entry name" value="GNAT_dom"/>
</dbReference>
<name>A0A849IEC3_9HYPH</name>
<keyword evidence="1 4" id="KW-0808">Transferase</keyword>
<evidence type="ECO:0000313" key="5">
    <source>
        <dbReference type="Proteomes" id="UP000564885"/>
    </source>
</evidence>
<dbReference type="Proteomes" id="UP000564885">
    <property type="component" value="Unassembled WGS sequence"/>
</dbReference>
<evidence type="ECO:0000313" key="4">
    <source>
        <dbReference type="EMBL" id="NNM74410.1"/>
    </source>
</evidence>
<dbReference type="InterPro" id="IPR016181">
    <property type="entry name" value="Acyl_CoA_acyltransferase"/>
</dbReference>
<keyword evidence="2" id="KW-0012">Acyltransferase</keyword>
<reference evidence="4 5" key="1">
    <citation type="submission" date="2020-04" db="EMBL/GenBank/DDBJ databases">
        <title>Enterovirga sp. isolate from soil.</title>
        <authorList>
            <person name="Chea S."/>
            <person name="Kim D.-U."/>
        </authorList>
    </citation>
    <scope>NUCLEOTIDE SEQUENCE [LARGE SCALE GENOMIC DNA]</scope>
    <source>
        <strain evidence="4 5">DB1703</strain>
    </source>
</reference>
<protein>
    <submittedName>
        <fullName evidence="4">GNAT family N-acetyltransferase</fullName>
    </submittedName>
</protein>
<keyword evidence="5" id="KW-1185">Reference proteome</keyword>
<evidence type="ECO:0000256" key="2">
    <source>
        <dbReference type="ARBA" id="ARBA00023315"/>
    </source>
</evidence>
<dbReference type="AlphaFoldDB" id="A0A849IEC3"/>
<comment type="caution">
    <text evidence="4">The sequence shown here is derived from an EMBL/GenBank/DDBJ whole genome shotgun (WGS) entry which is preliminary data.</text>
</comment>
<organism evidence="4 5">
    <name type="scientific">Enterovirga aerilata</name>
    <dbReference type="NCBI Taxonomy" id="2730920"/>
    <lineage>
        <taxon>Bacteria</taxon>
        <taxon>Pseudomonadati</taxon>
        <taxon>Pseudomonadota</taxon>
        <taxon>Alphaproteobacteria</taxon>
        <taxon>Hyphomicrobiales</taxon>
        <taxon>Methylobacteriaceae</taxon>
        <taxon>Enterovirga</taxon>
    </lineage>
</organism>
<dbReference type="SUPFAM" id="SSF55729">
    <property type="entry name" value="Acyl-CoA N-acyltransferases (Nat)"/>
    <property type="match status" value="1"/>
</dbReference>
<dbReference type="EMBL" id="JABEPP010000005">
    <property type="protein sequence ID" value="NNM74410.1"/>
    <property type="molecule type" value="Genomic_DNA"/>
</dbReference>
<dbReference type="InterPro" id="IPR050680">
    <property type="entry name" value="YpeA/RimI_acetyltransf"/>
</dbReference>